<evidence type="ECO:0000256" key="1">
    <source>
        <dbReference type="SAM" id="SignalP"/>
    </source>
</evidence>
<name>A0AAU8FGG1_9BACT</name>
<dbReference type="SUPFAM" id="SSF55486">
    <property type="entry name" value="Metalloproteases ('zincins'), catalytic domain"/>
    <property type="match status" value="1"/>
</dbReference>
<dbReference type="RefSeq" id="WP_353718520.1">
    <property type="nucleotide sequence ID" value="NZ_CP159289.1"/>
</dbReference>
<accession>A0AAU8FGG1</accession>
<proteinExistence type="predicted"/>
<evidence type="ECO:0000313" key="3">
    <source>
        <dbReference type="EMBL" id="XCH23194.1"/>
    </source>
</evidence>
<dbReference type="EMBL" id="CP159289">
    <property type="protein sequence ID" value="XCH23194.1"/>
    <property type="molecule type" value="Genomic_DNA"/>
</dbReference>
<sequence length="622" mass="67912">MDFLRVNDCLLFFRILTVWLCCIAVASTSFTCAHAQGTSKDLLLPDTPDYASLSLNGKELFDGLTNNGQYRGETIIVRMRPIAEVLSNNRLQITIPGRSEQYDVHIKTIEYSDDRNYKVYGTAGESLLSVLLTSRNGMKGGIIQGFERSYEICDLGEDGQLLLGHENDAGSSNFCASGIGSAMQVDPLSESDERGRKPGDNAKIEPCTSGIRVLFIYPNTVSPVSAANHASNTIDIFNQTVINSGVTGTALAELAGVAQTTYQPTTGIILDEALNLSNNADAQALRNQYKADLVLWFTWQGYFKAFGGVPDPKTYLHPVNARAFAVVSLNGTNVPVIGAHELSHLFGCNHDDDNFGLPYSRGYVFAIFNTLVARGNAPGSKIFYYSNPNKSFAGSVMGDATHNNAKVMNDKAAIVKAFKSEPNVLNGWISGPTSGYEYQTYTYEAIAKCGSPPYTYQWKESADGINYSGNGTGEFYNVGLYHNGNHLFYLKLKITSSDGQVVENWIQIWVNDDPNGGYRKGQKENDSLQIESDETILQPNPASGAVQLTFNAEKANQIEVSLAGLNGRLHVNRQVFQGVEGRNVIRLDLAGKRLPAGIYIVTARCGSQVIRKKVVYQPASKP</sequence>
<feature type="signal peptide" evidence="1">
    <location>
        <begin position="1"/>
        <end position="35"/>
    </location>
</feature>
<dbReference type="InterPro" id="IPR024079">
    <property type="entry name" value="MetalloPept_cat_dom_sf"/>
</dbReference>
<feature type="chain" id="PRO_5043784226" evidence="1">
    <location>
        <begin position="36"/>
        <end position="622"/>
    </location>
</feature>
<reference evidence="3" key="1">
    <citation type="submission" date="2024-06" db="EMBL/GenBank/DDBJ databases">
        <title>Sequencing and assembly of the genome of Dyadobacter sp. strain 676, a symbiont of Cyamopsis tetragonoloba.</title>
        <authorList>
            <person name="Guro P."/>
            <person name="Sazanova A."/>
            <person name="Kuznetsova I."/>
            <person name="Belimov A."/>
            <person name="Safronova V."/>
        </authorList>
    </citation>
    <scope>NUCLEOTIDE SEQUENCE</scope>
    <source>
        <strain evidence="3">676</strain>
    </source>
</reference>
<dbReference type="Gene3D" id="3.40.390.10">
    <property type="entry name" value="Collagenase (Catalytic Domain)"/>
    <property type="match status" value="1"/>
</dbReference>
<dbReference type="GO" id="GO:0008237">
    <property type="term" value="F:metallopeptidase activity"/>
    <property type="evidence" value="ECO:0007669"/>
    <property type="project" value="InterPro"/>
</dbReference>
<evidence type="ECO:0000259" key="2">
    <source>
        <dbReference type="Pfam" id="PF18962"/>
    </source>
</evidence>
<keyword evidence="1" id="KW-0732">Signal</keyword>
<dbReference type="AlphaFoldDB" id="A0AAU8FGG1"/>
<organism evidence="3">
    <name type="scientific">Dyadobacter sp. 676</name>
    <dbReference type="NCBI Taxonomy" id="3088362"/>
    <lineage>
        <taxon>Bacteria</taxon>
        <taxon>Pseudomonadati</taxon>
        <taxon>Bacteroidota</taxon>
        <taxon>Cytophagia</taxon>
        <taxon>Cytophagales</taxon>
        <taxon>Spirosomataceae</taxon>
        <taxon>Dyadobacter</taxon>
    </lineage>
</organism>
<dbReference type="NCBIfam" id="TIGR04183">
    <property type="entry name" value="Por_Secre_tail"/>
    <property type="match status" value="1"/>
</dbReference>
<feature type="domain" description="Secretion system C-terminal sorting" evidence="2">
    <location>
        <begin position="539"/>
        <end position="615"/>
    </location>
</feature>
<dbReference type="Pfam" id="PF13688">
    <property type="entry name" value="Reprolysin_5"/>
    <property type="match status" value="1"/>
</dbReference>
<protein>
    <submittedName>
        <fullName evidence="3">T9SS type A sorting domain-containing protein</fullName>
    </submittedName>
</protein>
<gene>
    <name evidence="3" type="ORF">ABV298_23120</name>
</gene>
<dbReference type="Pfam" id="PF18962">
    <property type="entry name" value="Por_Secre_tail"/>
    <property type="match status" value="1"/>
</dbReference>
<dbReference type="InterPro" id="IPR026444">
    <property type="entry name" value="Secre_tail"/>
</dbReference>